<name>A0ABU5IVN6_9BACI</name>
<dbReference type="RefSeq" id="WP_322445519.1">
    <property type="nucleotide sequence ID" value="NZ_JAXOFX010000003.1"/>
</dbReference>
<keyword evidence="2" id="KW-1185">Reference proteome</keyword>
<comment type="caution">
    <text evidence="1">The sequence shown here is derived from an EMBL/GenBank/DDBJ whole genome shotgun (WGS) entry which is preliminary data.</text>
</comment>
<dbReference type="Proteomes" id="UP001290455">
    <property type="component" value="Unassembled WGS sequence"/>
</dbReference>
<proteinExistence type="predicted"/>
<evidence type="ECO:0000313" key="1">
    <source>
        <dbReference type="EMBL" id="MDZ5471212.1"/>
    </source>
</evidence>
<gene>
    <name evidence="1" type="ORF">SM124_05585</name>
</gene>
<evidence type="ECO:0008006" key="3">
    <source>
        <dbReference type="Google" id="ProtNLM"/>
    </source>
</evidence>
<evidence type="ECO:0000313" key="2">
    <source>
        <dbReference type="Proteomes" id="UP001290455"/>
    </source>
</evidence>
<dbReference type="EMBL" id="JAXOFX010000003">
    <property type="protein sequence ID" value="MDZ5471212.1"/>
    <property type="molecule type" value="Genomic_DNA"/>
</dbReference>
<sequence>MIFKKGICSISIAFLLSVTVNPLTIGQSTTEKIIHSESIKAASSSEHIAHQKVLPPTCDFKSADNLKEIVSTLNTKDEILSVLGEPSEQLVDSMSNAPLWKYNFCPTGHYQYQQQMDAVDIVGLLEDELTAIIYVSFLNDFKNVNDFAIYYKDSIGEVKEYRRSSDGTEKEITI</sequence>
<protein>
    <recommendedName>
        <fullName evidence="3">Lipoprotein SmpA/OmlA domain-containing protein</fullName>
    </recommendedName>
</protein>
<organism evidence="1 2">
    <name type="scientific">Robertmurraya mangrovi</name>
    <dbReference type="NCBI Taxonomy" id="3098077"/>
    <lineage>
        <taxon>Bacteria</taxon>
        <taxon>Bacillati</taxon>
        <taxon>Bacillota</taxon>
        <taxon>Bacilli</taxon>
        <taxon>Bacillales</taxon>
        <taxon>Bacillaceae</taxon>
        <taxon>Robertmurraya</taxon>
    </lineage>
</organism>
<accession>A0ABU5IVN6</accession>
<reference evidence="1 2" key="1">
    <citation type="submission" date="2023-11" db="EMBL/GenBank/DDBJ databases">
        <title>Bacillus jintuensis, isolated from a mudflat on the Beibu Gulf coast.</title>
        <authorList>
            <person name="Li M."/>
        </authorList>
    </citation>
    <scope>NUCLEOTIDE SEQUENCE [LARGE SCALE GENOMIC DNA]</scope>
    <source>
        <strain evidence="1 2">31A1R</strain>
    </source>
</reference>